<dbReference type="InterPro" id="IPR036046">
    <property type="entry name" value="Acylphosphatase-like_dom_sf"/>
</dbReference>
<proteinExistence type="predicted"/>
<dbReference type="Proteomes" id="UP000199614">
    <property type="component" value="Unassembled WGS sequence"/>
</dbReference>
<dbReference type="InterPro" id="IPR007024">
    <property type="entry name" value="BLUF_domain"/>
</dbReference>
<dbReference type="AlphaFoldDB" id="A0A1I5IP57"/>
<sequence>MTASEQPKPVFRIIYRSHSRIPVGHRKKVLADIFLHARHRNKDAHITGALLITDHYFAQVLEGDRMTVEQLFDQIRCDPRHEDVTVLESGYVDTEPFPTW</sequence>
<dbReference type="EMBL" id="FOUY01000117">
    <property type="protein sequence ID" value="SFO62284.1"/>
    <property type="molecule type" value="Genomic_DNA"/>
</dbReference>
<protein>
    <submittedName>
        <fullName evidence="2">Sensors of blue-light using FAD</fullName>
    </submittedName>
</protein>
<dbReference type="GO" id="GO:0009882">
    <property type="term" value="F:blue light photoreceptor activity"/>
    <property type="evidence" value="ECO:0007669"/>
    <property type="project" value="InterPro"/>
</dbReference>
<reference evidence="2 3" key="1">
    <citation type="submission" date="2016-10" db="EMBL/GenBank/DDBJ databases">
        <authorList>
            <person name="de Groot N.N."/>
        </authorList>
    </citation>
    <scope>NUCLEOTIDE SEQUENCE [LARGE SCALE GENOMIC DNA]</scope>
    <source>
        <strain evidence="2 3">CGMCC 4.1877</strain>
    </source>
</reference>
<evidence type="ECO:0000313" key="2">
    <source>
        <dbReference type="EMBL" id="SFO62284.1"/>
    </source>
</evidence>
<dbReference type="Gene3D" id="3.30.70.100">
    <property type="match status" value="1"/>
</dbReference>
<dbReference type="PROSITE" id="PS50925">
    <property type="entry name" value="BLUF"/>
    <property type="match status" value="1"/>
</dbReference>
<evidence type="ECO:0000313" key="3">
    <source>
        <dbReference type="Proteomes" id="UP000199614"/>
    </source>
</evidence>
<organism evidence="2 3">
    <name type="scientific">Pseudonocardia ammonioxydans</name>
    <dbReference type="NCBI Taxonomy" id="260086"/>
    <lineage>
        <taxon>Bacteria</taxon>
        <taxon>Bacillati</taxon>
        <taxon>Actinomycetota</taxon>
        <taxon>Actinomycetes</taxon>
        <taxon>Pseudonocardiales</taxon>
        <taxon>Pseudonocardiaceae</taxon>
        <taxon>Pseudonocardia</taxon>
    </lineage>
</organism>
<feature type="domain" description="BLUF" evidence="1">
    <location>
        <begin position="10"/>
        <end position="100"/>
    </location>
</feature>
<dbReference type="GO" id="GO:0071949">
    <property type="term" value="F:FAD binding"/>
    <property type="evidence" value="ECO:0007669"/>
    <property type="project" value="InterPro"/>
</dbReference>
<evidence type="ECO:0000259" key="1">
    <source>
        <dbReference type="PROSITE" id="PS50925"/>
    </source>
</evidence>
<gene>
    <name evidence="2" type="ORF">SAMN05216207_11171</name>
</gene>
<dbReference type="OrthoDB" id="196105at2"/>
<name>A0A1I5IP57_PSUAM</name>
<dbReference type="SUPFAM" id="SSF54975">
    <property type="entry name" value="Acylphosphatase/BLUF domain-like"/>
    <property type="match status" value="1"/>
</dbReference>
<dbReference type="SMART" id="SM01034">
    <property type="entry name" value="BLUF"/>
    <property type="match status" value="1"/>
</dbReference>
<accession>A0A1I5IP57</accession>
<dbReference type="Pfam" id="PF04940">
    <property type="entry name" value="BLUF"/>
    <property type="match status" value="1"/>
</dbReference>
<dbReference type="STRING" id="260086.SAMN05216207_11171"/>
<dbReference type="RefSeq" id="WP_093357532.1">
    <property type="nucleotide sequence ID" value="NZ_FOUY01000117.1"/>
</dbReference>
<keyword evidence="3" id="KW-1185">Reference proteome</keyword>